<dbReference type="Proteomes" id="UP000441208">
    <property type="component" value="Unassembled WGS sequence"/>
</dbReference>
<evidence type="ECO:0000313" key="8">
    <source>
        <dbReference type="EMBL" id="KAE9319201.1"/>
    </source>
</evidence>
<dbReference type="Proteomes" id="UP000440367">
    <property type="component" value="Unassembled WGS sequence"/>
</dbReference>
<evidence type="ECO:0000313" key="9">
    <source>
        <dbReference type="Proteomes" id="UP000429523"/>
    </source>
</evidence>
<dbReference type="Proteomes" id="UP000433483">
    <property type="component" value="Unassembled WGS sequence"/>
</dbReference>
<keyword evidence="1" id="KW-0732">Signal</keyword>
<dbReference type="OrthoDB" id="126571at2759"/>
<dbReference type="Proteomes" id="UP000437068">
    <property type="component" value="Unassembled WGS sequence"/>
</dbReference>
<evidence type="ECO:0000313" key="5">
    <source>
        <dbReference type="EMBL" id="KAE9149752.1"/>
    </source>
</evidence>
<dbReference type="Proteomes" id="UP000440732">
    <property type="component" value="Unassembled WGS sequence"/>
</dbReference>
<feature type="signal peptide" evidence="1">
    <location>
        <begin position="1"/>
        <end position="21"/>
    </location>
</feature>
<evidence type="ECO:0000313" key="4">
    <source>
        <dbReference type="EMBL" id="KAE9136668.1"/>
    </source>
</evidence>
<dbReference type="AlphaFoldDB" id="A0A6A3FUN7"/>
<dbReference type="EMBL" id="QXGB01000054">
    <property type="protein sequence ID" value="KAE9234008.1"/>
    <property type="molecule type" value="Genomic_DNA"/>
</dbReference>
<reference evidence="9 10" key="1">
    <citation type="submission" date="2018-08" db="EMBL/GenBank/DDBJ databases">
        <title>Genomic investigation of the strawberry pathogen Phytophthora fragariae indicates pathogenicity is determined by transcriptional variation in three key races.</title>
        <authorList>
            <person name="Adams T.M."/>
            <person name="Armitage A.D."/>
            <person name="Sobczyk M.K."/>
            <person name="Bates H.J."/>
            <person name="Dunwell J.M."/>
            <person name="Nellist C.F."/>
            <person name="Harrison R.J."/>
        </authorList>
    </citation>
    <scope>NUCLEOTIDE SEQUENCE [LARGE SCALE GENOMIC DNA]</scope>
    <source>
        <strain evidence="8 11">A4</strain>
        <strain evidence="7 12">BC-1</strain>
        <strain evidence="6 10">NOV-27</strain>
        <strain evidence="5 13">NOV-5</strain>
        <strain evidence="4 14">NOV-71</strain>
        <strain evidence="2 9">NOV-9</strain>
        <strain evidence="3 15">SCRP245</strain>
    </source>
</reference>
<evidence type="ECO:0000313" key="6">
    <source>
        <dbReference type="EMBL" id="KAE9234008.1"/>
    </source>
</evidence>
<comment type="caution">
    <text evidence="2">The sequence shown here is derived from an EMBL/GenBank/DDBJ whole genome shotgun (WGS) entry which is preliminary data.</text>
</comment>
<evidence type="ECO:0000313" key="7">
    <source>
        <dbReference type="EMBL" id="KAE9239625.1"/>
    </source>
</evidence>
<name>A0A6A3FUN7_9STRA</name>
<evidence type="ECO:0000313" key="10">
    <source>
        <dbReference type="Proteomes" id="UP000433483"/>
    </source>
</evidence>
<dbReference type="EMBL" id="QXFZ01000055">
    <property type="protein sequence ID" value="KAE9136668.1"/>
    <property type="molecule type" value="Genomic_DNA"/>
</dbReference>
<protein>
    <submittedName>
        <fullName evidence="2">Uncharacterized protein</fullName>
    </submittedName>
</protein>
<evidence type="ECO:0000313" key="15">
    <source>
        <dbReference type="Proteomes" id="UP000460718"/>
    </source>
</evidence>
<feature type="chain" id="PRO_5036163847" evidence="1">
    <location>
        <begin position="22"/>
        <end position="91"/>
    </location>
</feature>
<evidence type="ECO:0000313" key="2">
    <source>
        <dbReference type="EMBL" id="KAE8948151.1"/>
    </source>
</evidence>
<dbReference type="EMBL" id="QXGA01000223">
    <property type="protein sequence ID" value="KAE9149752.1"/>
    <property type="molecule type" value="Genomic_DNA"/>
</dbReference>
<evidence type="ECO:0000313" key="13">
    <source>
        <dbReference type="Proteomes" id="UP000440732"/>
    </source>
</evidence>
<dbReference type="EMBL" id="QXGD01000439">
    <property type="protein sequence ID" value="KAE9239625.1"/>
    <property type="molecule type" value="Genomic_DNA"/>
</dbReference>
<gene>
    <name evidence="8" type="ORF">PF001_g6007</name>
    <name evidence="7" type="ORF">PF002_g10169</name>
    <name evidence="6" type="ORF">PF005_g2094</name>
    <name evidence="5" type="ORF">PF006_g5784</name>
    <name evidence="4" type="ORF">PF007_g2110</name>
    <name evidence="2" type="ORF">PF009_g2269</name>
    <name evidence="3" type="ORF">PF011_g6790</name>
</gene>
<dbReference type="EMBL" id="QXFW01000291">
    <property type="protein sequence ID" value="KAE9017244.1"/>
    <property type="molecule type" value="Genomic_DNA"/>
</dbReference>
<evidence type="ECO:0000313" key="14">
    <source>
        <dbReference type="Proteomes" id="UP000441208"/>
    </source>
</evidence>
<evidence type="ECO:0000256" key="1">
    <source>
        <dbReference type="SAM" id="SignalP"/>
    </source>
</evidence>
<accession>A0A6A3FUN7</accession>
<evidence type="ECO:0000313" key="3">
    <source>
        <dbReference type="EMBL" id="KAE9017244.1"/>
    </source>
</evidence>
<keyword evidence="10" id="KW-1185">Reference proteome</keyword>
<dbReference type="Proteomes" id="UP000429523">
    <property type="component" value="Unassembled WGS sequence"/>
</dbReference>
<evidence type="ECO:0000313" key="11">
    <source>
        <dbReference type="Proteomes" id="UP000437068"/>
    </source>
</evidence>
<dbReference type="EMBL" id="QXGF01000059">
    <property type="protein sequence ID" value="KAE8948151.1"/>
    <property type="molecule type" value="Genomic_DNA"/>
</dbReference>
<organism evidence="2 9">
    <name type="scientific">Phytophthora fragariae</name>
    <dbReference type="NCBI Taxonomy" id="53985"/>
    <lineage>
        <taxon>Eukaryota</taxon>
        <taxon>Sar</taxon>
        <taxon>Stramenopiles</taxon>
        <taxon>Oomycota</taxon>
        <taxon>Peronosporomycetes</taxon>
        <taxon>Peronosporales</taxon>
        <taxon>Peronosporaceae</taxon>
        <taxon>Phytophthora</taxon>
    </lineage>
</organism>
<dbReference type="EMBL" id="QXGE01000233">
    <property type="protein sequence ID" value="KAE9319201.1"/>
    <property type="molecule type" value="Genomic_DNA"/>
</dbReference>
<dbReference type="Proteomes" id="UP000460718">
    <property type="component" value="Unassembled WGS sequence"/>
</dbReference>
<sequence length="91" mass="9480">MVRTIPVVFGLLLLAVLPAESSPERFLQSTQGNCARRICTATGGGSTSEDCNTLCNRVGDGNSMSECGQSCSCTTDTSVSAQLCSTSCQYT</sequence>
<evidence type="ECO:0000313" key="12">
    <source>
        <dbReference type="Proteomes" id="UP000440367"/>
    </source>
</evidence>
<proteinExistence type="predicted"/>